<evidence type="ECO:0000256" key="16">
    <source>
        <dbReference type="ARBA" id="ARBA00023136"/>
    </source>
</evidence>
<keyword evidence="8" id="KW-0479">Metal-binding</keyword>
<keyword evidence="10" id="KW-0677">Repeat</keyword>
<evidence type="ECO:0000313" key="22">
    <source>
        <dbReference type="EMBL" id="RZF40302.1"/>
    </source>
</evidence>
<dbReference type="GO" id="GO:0042383">
    <property type="term" value="C:sarcolemma"/>
    <property type="evidence" value="ECO:0007669"/>
    <property type="project" value="TreeGrafter"/>
</dbReference>
<evidence type="ECO:0000256" key="6">
    <source>
        <dbReference type="ARBA" id="ARBA00022568"/>
    </source>
</evidence>
<dbReference type="SMART" id="SM00237">
    <property type="entry name" value="Calx_beta"/>
    <property type="match status" value="1"/>
</dbReference>
<dbReference type="GO" id="GO:0098703">
    <property type="term" value="P:calcium ion import across plasma membrane"/>
    <property type="evidence" value="ECO:0007669"/>
    <property type="project" value="TreeGrafter"/>
</dbReference>
<feature type="transmembrane region" description="Helical" evidence="20">
    <location>
        <begin position="687"/>
        <end position="708"/>
    </location>
</feature>
<dbReference type="SMR" id="A0A482X3Q9"/>
<keyword evidence="11" id="KW-0106">Calcium</keyword>
<dbReference type="Pfam" id="PF03160">
    <property type="entry name" value="Calx-beta"/>
    <property type="match status" value="1"/>
</dbReference>
<evidence type="ECO:0000256" key="8">
    <source>
        <dbReference type="ARBA" id="ARBA00022723"/>
    </source>
</evidence>
<dbReference type="Gene3D" id="2.60.40.2030">
    <property type="match status" value="2"/>
</dbReference>
<keyword evidence="13 20" id="KW-1133">Transmembrane helix</keyword>
<keyword evidence="9" id="KW-0732">Signal</keyword>
<feature type="transmembrane region" description="Helical" evidence="20">
    <location>
        <begin position="42"/>
        <end position="63"/>
    </location>
</feature>
<dbReference type="SUPFAM" id="SSF141072">
    <property type="entry name" value="CalX-like"/>
    <property type="match status" value="2"/>
</dbReference>
<evidence type="ECO:0000256" key="7">
    <source>
        <dbReference type="ARBA" id="ARBA00022692"/>
    </source>
</evidence>
<evidence type="ECO:0000256" key="20">
    <source>
        <dbReference type="SAM" id="Phobius"/>
    </source>
</evidence>
<dbReference type="Proteomes" id="UP000291343">
    <property type="component" value="Unassembled WGS sequence"/>
</dbReference>
<feature type="transmembrane region" description="Helical" evidence="20">
    <location>
        <begin position="638"/>
        <end position="654"/>
    </location>
</feature>
<proteinExistence type="inferred from homology"/>
<dbReference type="EMBL" id="QKKF02018538">
    <property type="protein sequence ID" value="RZF40302.1"/>
    <property type="molecule type" value="Genomic_DNA"/>
</dbReference>
<dbReference type="AlphaFoldDB" id="A0A482X3Q9"/>
<evidence type="ECO:0000256" key="2">
    <source>
        <dbReference type="ARBA" id="ARBA00007489"/>
    </source>
</evidence>
<sequence length="836" mass="91289">MMTHGNTSAVSIYRWGPPDICAAGLILPLVDEREWSVPFRRVLYLLLLLYFFLGIAIVTDIFMSSIETITSKTKKVYLAKSRKKKSHGNYNSVAGVGGGLKPADEPEVVEVRVWNDTVANLTLMALGTSAPEILLSVIETVGHNFEAGKLGPGTIVGSAAFNLLIITSICMLSLGPNETRRLARFKRVLLGNSCKCVVAETCVGRVGESAVISSLPLTLSSRSLYAADRGWVRASRVLCSASQKQTTSLRDEARLCGPMRSDDMETSIKIFVCAKSFLAYVWLLVILQVSSPNVVDVWESAVTFALFPILTLFAYAADRGWCGLKVFSASKNKRQLELGPLRSDETDKTALERNFFKEGKLDKDSLVAFVREVKRFPGLTDEDAAVLAASKLVNAQPHSAMWYRIGAVRTLSGSRRLEPILSTRLKQVVVEIMDDNKWEPNEEFFLRLSLIHDEDNSHVELGRISIMEVTIIDDDDPGVLAFEKRGLLVKESAGSVQLAVVRTRGADGEVQVKYRTQDKSALSGRDYKGGSGAITFKHGETRLMLEIDIINDFTPEKDECFEVELFDATGGARIGSINRTAVTITNDDAFNTVMDRLMVMTNANMDAIRVHSETWCQQLKNSMLVNGGDIENANNTDYLLHFLSFFWKVLFALIPPPGMFGGWLCFVVSLICIGGMTAFVGDIATRFGCLVHLDDTITAITLVALGAAMPDTLASHTVTRGELHADGALIHITGSIAVKVLMGIGLPWLLAASVHLVQGTQFEVQSGNLGFSVLMYSIASIVAISLLVVRRQSAACGKAELGGPRATAFASAALLIVLWLLYILFSVLQVNGVIHM</sequence>
<feature type="transmembrane region" description="Helical" evidence="20">
    <location>
        <begin position="155"/>
        <end position="174"/>
    </location>
</feature>
<dbReference type="InterPro" id="IPR038081">
    <property type="entry name" value="CalX-like_sf"/>
</dbReference>
<keyword evidence="4" id="KW-0050">Antiport</keyword>
<reference evidence="22 23" key="1">
    <citation type="journal article" date="2017" name="Gigascience">
        <title>Genome sequence of the small brown planthopper, Laodelphax striatellus.</title>
        <authorList>
            <person name="Zhu J."/>
            <person name="Jiang F."/>
            <person name="Wang X."/>
            <person name="Yang P."/>
            <person name="Bao Y."/>
            <person name="Zhao W."/>
            <person name="Wang W."/>
            <person name="Lu H."/>
            <person name="Wang Q."/>
            <person name="Cui N."/>
            <person name="Li J."/>
            <person name="Chen X."/>
            <person name="Luo L."/>
            <person name="Yu J."/>
            <person name="Kang L."/>
            <person name="Cui F."/>
        </authorList>
    </citation>
    <scope>NUCLEOTIDE SEQUENCE [LARGE SCALE GENOMIC DNA]</scope>
    <source>
        <strain evidence="22">Lst14</strain>
    </source>
</reference>
<evidence type="ECO:0000256" key="4">
    <source>
        <dbReference type="ARBA" id="ARBA00022449"/>
    </source>
</evidence>
<accession>A0A482X3Q9</accession>
<feature type="transmembrane region" description="Helical" evidence="20">
    <location>
        <begin position="297"/>
        <end position="317"/>
    </location>
</feature>
<dbReference type="InterPro" id="IPR004836">
    <property type="entry name" value="Na_Ca_Ex"/>
</dbReference>
<dbReference type="GO" id="GO:0005432">
    <property type="term" value="F:calcium:sodium antiporter activity"/>
    <property type="evidence" value="ECO:0007669"/>
    <property type="project" value="InterPro"/>
</dbReference>
<evidence type="ECO:0000256" key="18">
    <source>
        <dbReference type="ARBA" id="ARBA00023201"/>
    </source>
</evidence>
<protein>
    <recommendedName>
        <fullName evidence="21">Calx-beta domain-containing protein</fullName>
    </recommendedName>
</protein>
<dbReference type="GO" id="GO:0030424">
    <property type="term" value="C:axon"/>
    <property type="evidence" value="ECO:0007669"/>
    <property type="project" value="TreeGrafter"/>
</dbReference>
<organism evidence="22 23">
    <name type="scientific">Laodelphax striatellus</name>
    <name type="common">Small brown planthopper</name>
    <name type="synonym">Delphax striatella</name>
    <dbReference type="NCBI Taxonomy" id="195883"/>
    <lineage>
        <taxon>Eukaryota</taxon>
        <taxon>Metazoa</taxon>
        <taxon>Ecdysozoa</taxon>
        <taxon>Arthropoda</taxon>
        <taxon>Hexapoda</taxon>
        <taxon>Insecta</taxon>
        <taxon>Pterygota</taxon>
        <taxon>Neoptera</taxon>
        <taxon>Paraneoptera</taxon>
        <taxon>Hemiptera</taxon>
        <taxon>Auchenorrhyncha</taxon>
        <taxon>Fulgoroidea</taxon>
        <taxon>Delphacidae</taxon>
        <taxon>Criomorphinae</taxon>
        <taxon>Laodelphax</taxon>
    </lineage>
</organism>
<keyword evidence="16 20" id="KW-0472">Membrane</keyword>
<dbReference type="InterPro" id="IPR051171">
    <property type="entry name" value="CaCA"/>
</dbReference>
<comment type="similarity">
    <text evidence="2">Belongs to the Ca(2+):cation antiporter (CaCA) (TC 2.A.19) family. SLC8 subfamily.</text>
</comment>
<dbReference type="InParanoid" id="A0A482X3Q9"/>
<dbReference type="GO" id="GO:0046872">
    <property type="term" value="F:metal ion binding"/>
    <property type="evidence" value="ECO:0007669"/>
    <property type="project" value="UniProtKB-KW"/>
</dbReference>
<evidence type="ECO:0000313" key="23">
    <source>
        <dbReference type="Proteomes" id="UP000291343"/>
    </source>
</evidence>
<dbReference type="GO" id="GO:0007154">
    <property type="term" value="P:cell communication"/>
    <property type="evidence" value="ECO:0007669"/>
    <property type="project" value="InterPro"/>
</dbReference>
<evidence type="ECO:0000256" key="10">
    <source>
        <dbReference type="ARBA" id="ARBA00022737"/>
    </source>
</evidence>
<name>A0A482X3Q9_LAOST</name>
<evidence type="ECO:0000256" key="13">
    <source>
        <dbReference type="ARBA" id="ARBA00022989"/>
    </source>
</evidence>
<evidence type="ECO:0000256" key="9">
    <source>
        <dbReference type="ARBA" id="ARBA00022729"/>
    </source>
</evidence>
<dbReference type="InterPro" id="IPR044880">
    <property type="entry name" value="NCX_ion-bd_dom_sf"/>
</dbReference>
<dbReference type="OrthoDB" id="418484at2759"/>
<keyword evidence="14" id="KW-0915">Sodium</keyword>
<feature type="domain" description="Calx-beta" evidence="21">
    <location>
        <begin position="467"/>
        <end position="566"/>
    </location>
</feature>
<evidence type="ECO:0000256" key="15">
    <source>
        <dbReference type="ARBA" id="ARBA00023065"/>
    </source>
</evidence>
<feature type="transmembrane region" description="Helical" evidence="20">
    <location>
        <begin position="728"/>
        <end position="757"/>
    </location>
</feature>
<feature type="transmembrane region" description="Helical" evidence="20">
    <location>
        <begin position="660"/>
        <end position="680"/>
    </location>
</feature>
<comment type="subcellular location">
    <subcellularLocation>
        <location evidence="1">Cell membrane</location>
        <topology evidence="1">Multi-pass membrane protein</topology>
    </subcellularLocation>
</comment>
<dbReference type="GO" id="GO:0005516">
    <property type="term" value="F:calmodulin binding"/>
    <property type="evidence" value="ECO:0007669"/>
    <property type="project" value="UniProtKB-KW"/>
</dbReference>
<dbReference type="Pfam" id="PF01699">
    <property type="entry name" value="Na_Ca_ex"/>
    <property type="match status" value="2"/>
</dbReference>
<dbReference type="PANTHER" id="PTHR11878">
    <property type="entry name" value="SODIUM/CALCIUM EXCHANGER"/>
    <property type="match status" value="1"/>
</dbReference>
<feature type="transmembrane region" description="Helical" evidence="20">
    <location>
        <begin position="808"/>
        <end position="828"/>
    </location>
</feature>
<evidence type="ECO:0000256" key="3">
    <source>
        <dbReference type="ARBA" id="ARBA00022448"/>
    </source>
</evidence>
<evidence type="ECO:0000259" key="21">
    <source>
        <dbReference type="SMART" id="SM00237"/>
    </source>
</evidence>
<feature type="transmembrane region" description="Helical" evidence="20">
    <location>
        <begin position="270"/>
        <end position="291"/>
    </location>
</feature>
<gene>
    <name evidence="22" type="ORF">LSTR_LSTR013244</name>
</gene>
<evidence type="ECO:0000256" key="19">
    <source>
        <dbReference type="ARBA" id="ARBA00033667"/>
    </source>
</evidence>
<dbReference type="PANTHER" id="PTHR11878:SF76">
    <property type="entry name" value="CALX-BETA DOMAIN-CONTAINING PROTEIN"/>
    <property type="match status" value="1"/>
</dbReference>
<dbReference type="PRINTS" id="PR01259">
    <property type="entry name" value="NACAEXCHNGR"/>
</dbReference>
<keyword evidence="18" id="KW-0739">Sodium transport</keyword>
<feature type="transmembrane region" description="Helical" evidence="20">
    <location>
        <begin position="769"/>
        <end position="788"/>
    </location>
</feature>
<evidence type="ECO:0000256" key="12">
    <source>
        <dbReference type="ARBA" id="ARBA00022860"/>
    </source>
</evidence>
<dbReference type="InterPro" id="IPR003644">
    <property type="entry name" value="Calx_beta"/>
</dbReference>
<dbReference type="GO" id="GO:0098794">
    <property type="term" value="C:postsynapse"/>
    <property type="evidence" value="ECO:0007669"/>
    <property type="project" value="TreeGrafter"/>
</dbReference>
<evidence type="ECO:0000256" key="14">
    <source>
        <dbReference type="ARBA" id="ARBA00023053"/>
    </source>
</evidence>
<keyword evidence="7 20" id="KW-0812">Transmembrane</keyword>
<keyword evidence="3" id="KW-0813">Transport</keyword>
<evidence type="ECO:0000256" key="11">
    <source>
        <dbReference type="ARBA" id="ARBA00022837"/>
    </source>
</evidence>
<evidence type="ECO:0000256" key="5">
    <source>
        <dbReference type="ARBA" id="ARBA00022475"/>
    </source>
</evidence>
<dbReference type="InterPro" id="IPR004837">
    <property type="entry name" value="NaCa_Exmemb"/>
</dbReference>
<keyword evidence="15" id="KW-0406">Ion transport</keyword>
<keyword evidence="6" id="KW-0109">Calcium transport</keyword>
<keyword evidence="5" id="KW-1003">Cell membrane</keyword>
<keyword evidence="23" id="KW-1185">Reference proteome</keyword>
<evidence type="ECO:0000256" key="17">
    <source>
        <dbReference type="ARBA" id="ARBA00023180"/>
    </source>
</evidence>
<evidence type="ECO:0000256" key="1">
    <source>
        <dbReference type="ARBA" id="ARBA00004651"/>
    </source>
</evidence>
<keyword evidence="17" id="KW-0325">Glycoprotein</keyword>
<comment type="catalytic activity">
    <reaction evidence="19">
        <text>Ca(2+)(in) + 3 Na(+)(out) = Ca(2+)(out) + 3 Na(+)(in)</text>
        <dbReference type="Rhea" id="RHEA:69955"/>
        <dbReference type="ChEBI" id="CHEBI:29101"/>
        <dbReference type="ChEBI" id="CHEBI:29108"/>
    </reaction>
</comment>
<keyword evidence="12" id="KW-0112">Calmodulin-binding</keyword>
<dbReference type="Gene3D" id="1.20.1420.30">
    <property type="entry name" value="NCX, central ion-binding region"/>
    <property type="match status" value="2"/>
</dbReference>
<comment type="caution">
    <text evidence="22">The sequence shown here is derived from an EMBL/GenBank/DDBJ whole genome shotgun (WGS) entry which is preliminary data.</text>
</comment>